<dbReference type="Pfam" id="PF09084">
    <property type="entry name" value="NMT1"/>
    <property type="match status" value="1"/>
</dbReference>
<keyword evidence="7" id="KW-1185">Reference proteome</keyword>
<evidence type="ECO:0000259" key="4">
    <source>
        <dbReference type="PROSITE" id="PS50883"/>
    </source>
</evidence>
<evidence type="ECO:0000259" key="2">
    <source>
        <dbReference type="PROSITE" id="PS50112"/>
    </source>
</evidence>
<dbReference type="PANTHER" id="PTHR44757">
    <property type="entry name" value="DIGUANYLATE CYCLASE DGCP"/>
    <property type="match status" value="1"/>
</dbReference>
<dbReference type="InterPro" id="IPR029787">
    <property type="entry name" value="Nucleotide_cyclase"/>
</dbReference>
<dbReference type="SMART" id="SM00052">
    <property type="entry name" value="EAL"/>
    <property type="match status" value="1"/>
</dbReference>
<feature type="domain" description="PAS" evidence="2">
    <location>
        <begin position="490"/>
        <end position="562"/>
    </location>
</feature>
<gene>
    <name evidence="6" type="ORF">NMK_0125</name>
</gene>
<dbReference type="SUPFAM" id="SSF55785">
    <property type="entry name" value="PYP-like sensor domain (PAS domain)"/>
    <property type="match status" value="2"/>
</dbReference>
<dbReference type="InterPro" id="IPR000014">
    <property type="entry name" value="PAS"/>
</dbReference>
<dbReference type="SUPFAM" id="SSF53850">
    <property type="entry name" value="Periplasmic binding protein-like II"/>
    <property type="match status" value="1"/>
</dbReference>
<dbReference type="PROSITE" id="PS50887">
    <property type="entry name" value="GGDEF"/>
    <property type="match status" value="1"/>
</dbReference>
<dbReference type="Gene3D" id="3.30.70.270">
    <property type="match status" value="1"/>
</dbReference>
<organism evidence="6 7">
    <name type="scientific">Novimethylophilus kurashikiensis</name>
    <dbReference type="NCBI Taxonomy" id="1825523"/>
    <lineage>
        <taxon>Bacteria</taxon>
        <taxon>Pseudomonadati</taxon>
        <taxon>Pseudomonadota</taxon>
        <taxon>Betaproteobacteria</taxon>
        <taxon>Nitrosomonadales</taxon>
        <taxon>Methylophilaceae</taxon>
        <taxon>Novimethylophilus</taxon>
    </lineage>
</organism>
<feature type="domain" description="PAC" evidence="3">
    <location>
        <begin position="443"/>
        <end position="494"/>
    </location>
</feature>
<dbReference type="Gene3D" id="3.30.450.20">
    <property type="entry name" value="PAS domain"/>
    <property type="match status" value="2"/>
</dbReference>
<dbReference type="InterPro" id="IPR013655">
    <property type="entry name" value="PAS_fold_3"/>
</dbReference>
<dbReference type="PANTHER" id="PTHR44757:SF2">
    <property type="entry name" value="BIOFILM ARCHITECTURE MAINTENANCE PROTEIN MBAA"/>
    <property type="match status" value="1"/>
</dbReference>
<dbReference type="SMART" id="SM00091">
    <property type="entry name" value="PAS"/>
    <property type="match status" value="2"/>
</dbReference>
<evidence type="ECO:0008006" key="8">
    <source>
        <dbReference type="Google" id="ProtNLM"/>
    </source>
</evidence>
<dbReference type="InterPro" id="IPR035965">
    <property type="entry name" value="PAS-like_dom_sf"/>
</dbReference>
<dbReference type="InterPro" id="IPR052155">
    <property type="entry name" value="Biofilm_reg_signaling"/>
</dbReference>
<dbReference type="PROSITE" id="PS50112">
    <property type="entry name" value="PAS"/>
    <property type="match status" value="1"/>
</dbReference>
<dbReference type="InterPro" id="IPR001610">
    <property type="entry name" value="PAC"/>
</dbReference>
<dbReference type="InterPro" id="IPR043128">
    <property type="entry name" value="Rev_trsase/Diguanyl_cyclase"/>
</dbReference>
<reference evidence="6 7" key="1">
    <citation type="journal article" date="2018" name="Environ. Microbiol.">
        <title>Isolation and genomic characterization of Novimethylophilus kurashikiensis gen. nov. sp. nov., a new lanthanide-dependent methylotrophic species of Methylophilaceae.</title>
        <authorList>
            <person name="Lv H."/>
            <person name="Sahin N."/>
            <person name="Tani A."/>
        </authorList>
    </citation>
    <scope>NUCLEOTIDE SEQUENCE [LARGE SCALE GENOMIC DNA]</scope>
    <source>
        <strain evidence="6 7">La2-4</strain>
    </source>
</reference>
<dbReference type="InterPro" id="IPR000160">
    <property type="entry name" value="GGDEF_dom"/>
</dbReference>
<sequence length="1051" mass="119244">MRPELTFFMKRLFSLLCGLFCLWGEQALALEHVALQLKWHHQFQFAGYYAAKELGYYREAGLDVDLLPVKSNQDPIKNVLTGNAQYGVGTNDLLLLRNAGKPVVVLGVIFQHSPYVLLAMHDRGIENVHDLVGKRVWLDPYATEVIAYLKHMNVKLEHMDTTQAYDYSASDLLENRTDAYAGYITNDPYYLNQADADYLTFSPRSEGIDFYGDNLFTTQDEIDHHPERVRKILAASLKGWHYAVNHPEEMADLMIAKGYFPADQREKLLFEAKKIVQLMHPDLVEIGYMNEARWRHIADTYADVGMLPSNFSLDGFMYEKKATALPGWERWAIGAFVLALAIVSGFAAYIYRLNRQLFGRLFQFSSRLEKIVRSVPGVVFQLRMMKDGTFTFPYTSEAFQKTFQVDPVMAARDASPVLQMIHPNDLANIKRELNISAHDLSAWQQEFRLLLGDGNVRWLFCNAIPERDEDGSVLWHGVVSDVSERKHSDDEMKVASLIYASTSEAMVVTDADNSILAVNRAFTDITGYSVEEVVGKSYRALTFERQDQQNHEQMWNHLETEGHWQGEIWTRRKNGEIFAKLISINTIFDSDGSVLRHVALFSDISEKKKKEELIWKQANFDTLTNLPNRKMIQDRLDLSIRKALREQLQIAVLLIDLDRFKEVNDTLGHGVGDTLLKEAAKRMQGCLRSSDMLGRLGGDEFILILNGVDEIGDASYVAQMLLDALAKPFELGEEKTYISASIGITVCPDDAEDPEALLRNAGQAMVVAKQEGRNRYHFFTPSMHEATRSHMLLVNELHGAVMEDQFEVYYQPIIEFSTGKVKKAEALIRWNHPKLGVIGPVGFIPVAEETRLISRIGDWVLQQAVIEAARLRETYDPEFQISVNKSPVQLEADNVEYSSWLESLKVYGLQPNSIVIEITENLLVDTKESTRRKLLLFKDYGMEVALDDFGTGYSSLAYLKKFYINYIKIDRSFVNNLSPHSSDMVLCEAMIGMAHKLGLKVVAEGIETPEQAALLKAAGCDYGQGFLYAMPLRKEELEKFLQAGPVTEPAL</sequence>
<feature type="transmembrane region" description="Helical" evidence="1">
    <location>
        <begin position="331"/>
        <end position="351"/>
    </location>
</feature>
<dbReference type="NCBIfam" id="TIGR00254">
    <property type="entry name" value="GGDEF"/>
    <property type="match status" value="1"/>
</dbReference>
<dbReference type="InterPro" id="IPR015168">
    <property type="entry name" value="SsuA/THI5"/>
</dbReference>
<dbReference type="Pfam" id="PF08447">
    <property type="entry name" value="PAS_3"/>
    <property type="match status" value="1"/>
</dbReference>
<keyword evidence="1" id="KW-0472">Membrane</keyword>
<dbReference type="InterPro" id="IPR035919">
    <property type="entry name" value="EAL_sf"/>
</dbReference>
<dbReference type="NCBIfam" id="TIGR00229">
    <property type="entry name" value="sensory_box"/>
    <property type="match status" value="1"/>
</dbReference>
<dbReference type="Pfam" id="PF00563">
    <property type="entry name" value="EAL"/>
    <property type="match status" value="1"/>
</dbReference>
<dbReference type="EMBL" id="BDOQ01000001">
    <property type="protein sequence ID" value="GBG12594.1"/>
    <property type="molecule type" value="Genomic_DNA"/>
</dbReference>
<comment type="caution">
    <text evidence="6">The sequence shown here is derived from an EMBL/GenBank/DDBJ whole genome shotgun (WGS) entry which is preliminary data.</text>
</comment>
<evidence type="ECO:0000256" key="1">
    <source>
        <dbReference type="SAM" id="Phobius"/>
    </source>
</evidence>
<dbReference type="SUPFAM" id="SSF55073">
    <property type="entry name" value="Nucleotide cyclase"/>
    <property type="match status" value="1"/>
</dbReference>
<dbReference type="CDD" id="cd01948">
    <property type="entry name" value="EAL"/>
    <property type="match status" value="1"/>
</dbReference>
<dbReference type="Gene3D" id="3.20.20.450">
    <property type="entry name" value="EAL domain"/>
    <property type="match status" value="1"/>
</dbReference>
<dbReference type="AlphaFoldDB" id="A0A2R5F7H8"/>
<keyword evidence="1" id="KW-0812">Transmembrane</keyword>
<dbReference type="Pfam" id="PF13426">
    <property type="entry name" value="PAS_9"/>
    <property type="match status" value="1"/>
</dbReference>
<keyword evidence="1" id="KW-1133">Transmembrane helix</keyword>
<protein>
    <recommendedName>
        <fullName evidence="8">Diguanylate cyclase</fullName>
    </recommendedName>
</protein>
<feature type="domain" description="PAC" evidence="3">
    <location>
        <begin position="564"/>
        <end position="616"/>
    </location>
</feature>
<dbReference type="Pfam" id="PF00990">
    <property type="entry name" value="GGDEF"/>
    <property type="match status" value="1"/>
</dbReference>
<dbReference type="Gene3D" id="3.40.190.10">
    <property type="entry name" value="Periplasmic binding protein-like II"/>
    <property type="match status" value="2"/>
</dbReference>
<dbReference type="SMART" id="SM00086">
    <property type="entry name" value="PAC"/>
    <property type="match status" value="2"/>
</dbReference>
<dbReference type="RefSeq" id="WP_109013825.1">
    <property type="nucleotide sequence ID" value="NZ_BDOQ01000001.1"/>
</dbReference>
<feature type="domain" description="EAL" evidence="4">
    <location>
        <begin position="790"/>
        <end position="1045"/>
    </location>
</feature>
<dbReference type="InterPro" id="IPR001633">
    <property type="entry name" value="EAL_dom"/>
</dbReference>
<dbReference type="Proteomes" id="UP000245081">
    <property type="component" value="Unassembled WGS sequence"/>
</dbReference>
<evidence type="ECO:0000313" key="6">
    <source>
        <dbReference type="EMBL" id="GBG12594.1"/>
    </source>
</evidence>
<evidence type="ECO:0000259" key="5">
    <source>
        <dbReference type="PROSITE" id="PS50887"/>
    </source>
</evidence>
<evidence type="ECO:0000259" key="3">
    <source>
        <dbReference type="PROSITE" id="PS50113"/>
    </source>
</evidence>
<dbReference type="OrthoDB" id="9813903at2"/>
<dbReference type="PROSITE" id="PS50883">
    <property type="entry name" value="EAL"/>
    <property type="match status" value="1"/>
</dbReference>
<dbReference type="SMART" id="SM00267">
    <property type="entry name" value="GGDEF"/>
    <property type="match status" value="1"/>
</dbReference>
<dbReference type="PROSITE" id="PS50113">
    <property type="entry name" value="PAC"/>
    <property type="match status" value="2"/>
</dbReference>
<dbReference type="SUPFAM" id="SSF141868">
    <property type="entry name" value="EAL domain-like"/>
    <property type="match status" value="1"/>
</dbReference>
<accession>A0A2R5F7H8</accession>
<dbReference type="CDD" id="cd01949">
    <property type="entry name" value="GGDEF"/>
    <property type="match status" value="1"/>
</dbReference>
<feature type="domain" description="GGDEF" evidence="5">
    <location>
        <begin position="648"/>
        <end position="781"/>
    </location>
</feature>
<dbReference type="CDD" id="cd00130">
    <property type="entry name" value="PAS"/>
    <property type="match status" value="2"/>
</dbReference>
<proteinExistence type="predicted"/>
<name>A0A2R5F7H8_9PROT</name>
<evidence type="ECO:0000313" key="7">
    <source>
        <dbReference type="Proteomes" id="UP000245081"/>
    </source>
</evidence>
<dbReference type="InterPro" id="IPR000700">
    <property type="entry name" value="PAS-assoc_C"/>
</dbReference>